<accession>A0A0A1TQL8</accession>
<sequence length="106" mass="11938">MRQSTDEAAGDSQAMQNLERWVSQFYIHQNRTALWGYRGIERFKSNGAINEELGQRFRIEVVEDASQVDFPDLNVITAPDAQILSTVFDEWVASVGEDPTGDARCA</sequence>
<proteinExistence type="predicted"/>
<dbReference type="EMBL" id="CDHN01000005">
    <property type="protein sequence ID" value="CEJ93357.1"/>
    <property type="molecule type" value="Genomic_DNA"/>
</dbReference>
<dbReference type="Proteomes" id="UP000039046">
    <property type="component" value="Unassembled WGS sequence"/>
</dbReference>
<reference evidence="1 2" key="1">
    <citation type="journal article" date="2015" name="Genome Announc.">
        <title>Draft Genome Sequence and Gene Annotation of the Entomopathogenic Fungus Verticillium hemipterigenum.</title>
        <authorList>
            <person name="Horn F."/>
            <person name="Habel A."/>
            <person name="Scharf D.H."/>
            <person name="Dworschak J."/>
            <person name="Brakhage A.A."/>
            <person name="Guthke R."/>
            <person name="Hertweck C."/>
            <person name="Linde J."/>
        </authorList>
    </citation>
    <scope>NUCLEOTIDE SEQUENCE [LARGE SCALE GENOMIC DNA]</scope>
</reference>
<gene>
    <name evidence="1" type="ORF">VHEMI08950</name>
</gene>
<organism evidence="1 2">
    <name type="scientific">[Torrubiella] hemipterigena</name>
    <dbReference type="NCBI Taxonomy" id="1531966"/>
    <lineage>
        <taxon>Eukaryota</taxon>
        <taxon>Fungi</taxon>
        <taxon>Dikarya</taxon>
        <taxon>Ascomycota</taxon>
        <taxon>Pezizomycotina</taxon>
        <taxon>Sordariomycetes</taxon>
        <taxon>Hypocreomycetidae</taxon>
        <taxon>Hypocreales</taxon>
        <taxon>Clavicipitaceae</taxon>
        <taxon>Clavicipitaceae incertae sedis</taxon>
        <taxon>'Torrubiella' clade</taxon>
    </lineage>
</organism>
<name>A0A0A1TQL8_9HYPO</name>
<dbReference type="OrthoDB" id="6499973at2759"/>
<evidence type="ECO:0000313" key="1">
    <source>
        <dbReference type="EMBL" id="CEJ93357.1"/>
    </source>
</evidence>
<protein>
    <submittedName>
        <fullName evidence="1">Uncharacterized protein</fullName>
    </submittedName>
</protein>
<dbReference type="HOGENOM" id="CLU_2414857_0_0_1"/>
<keyword evidence="2" id="KW-1185">Reference proteome</keyword>
<evidence type="ECO:0000313" key="2">
    <source>
        <dbReference type="Proteomes" id="UP000039046"/>
    </source>
</evidence>
<dbReference type="AlphaFoldDB" id="A0A0A1TQL8"/>